<keyword evidence="6 7" id="KW-0472">Membrane</keyword>
<keyword evidence="2 7" id="KW-0813">Transport</keyword>
<reference evidence="9 10" key="1">
    <citation type="submission" date="2018-11" db="EMBL/GenBank/DDBJ databases">
        <title>the genome of Mesorhizobium tamadayense DSM 28320.</title>
        <authorList>
            <person name="Gao J."/>
        </authorList>
    </citation>
    <scope>NUCLEOTIDE SEQUENCE [LARGE SCALE GENOMIC DNA]</scope>
    <source>
        <strain evidence="9 10">DSM 28320</strain>
    </source>
</reference>
<feature type="transmembrane region" description="Helical" evidence="7">
    <location>
        <begin position="157"/>
        <end position="178"/>
    </location>
</feature>
<keyword evidence="10" id="KW-1185">Reference proteome</keyword>
<gene>
    <name evidence="9" type="ORF">EH240_36970</name>
</gene>
<evidence type="ECO:0000256" key="7">
    <source>
        <dbReference type="RuleBase" id="RU363032"/>
    </source>
</evidence>
<dbReference type="EMBL" id="RQXT01000161">
    <property type="protein sequence ID" value="RRH86297.1"/>
    <property type="molecule type" value="Genomic_DNA"/>
</dbReference>
<proteinExistence type="inferred from homology"/>
<feature type="transmembrane region" description="Helical" evidence="7">
    <location>
        <begin position="71"/>
        <end position="92"/>
    </location>
</feature>
<comment type="similarity">
    <text evidence="7">Belongs to the binding-protein-dependent transport system permease family.</text>
</comment>
<sequence length="295" mass="32526">MSHRERWMAWIFVAPALLLVGALMYYPMIGTIIESLYSTSFINPAPKFQGLAAYYKILADPIFGQVVWNSLIWTVFVVALQNVFGFLVALLLNQHMPGQGLMRSLVLLPWVLPGVVAAILWRFMYDPQLGLVNSLLISLGLIDHGTAWLAETSTAMGSIIMAAVWKGFPFSAIVYLAALQTVDQEQVEAAKIDGAGATRRLFDVVLPGIKDVIAINLLLTTILTFNYFDIIWVMTNGGPQNATAIFPTQIYELGFGQFRFGEAAVYGVFSILVLALLITVYFGVLSRGRHRGKAS</sequence>
<evidence type="ECO:0000256" key="6">
    <source>
        <dbReference type="ARBA" id="ARBA00023136"/>
    </source>
</evidence>
<dbReference type="PANTHER" id="PTHR43005">
    <property type="entry name" value="BLR7065 PROTEIN"/>
    <property type="match status" value="1"/>
</dbReference>
<name>A0A3P3EIZ5_9HYPH</name>
<organism evidence="9 10">
    <name type="scientific">Mesorhizobium tamadayense</name>
    <dbReference type="NCBI Taxonomy" id="425306"/>
    <lineage>
        <taxon>Bacteria</taxon>
        <taxon>Pseudomonadati</taxon>
        <taxon>Pseudomonadota</taxon>
        <taxon>Alphaproteobacteria</taxon>
        <taxon>Hyphomicrobiales</taxon>
        <taxon>Phyllobacteriaceae</taxon>
        <taxon>Mesorhizobium</taxon>
    </lineage>
</organism>
<evidence type="ECO:0000256" key="5">
    <source>
        <dbReference type="ARBA" id="ARBA00022989"/>
    </source>
</evidence>
<dbReference type="GO" id="GO:0055085">
    <property type="term" value="P:transmembrane transport"/>
    <property type="evidence" value="ECO:0007669"/>
    <property type="project" value="InterPro"/>
</dbReference>
<evidence type="ECO:0000313" key="10">
    <source>
        <dbReference type="Proteomes" id="UP000273786"/>
    </source>
</evidence>
<protein>
    <submittedName>
        <fullName evidence="9">Sugar ABC transporter permease</fullName>
    </submittedName>
</protein>
<dbReference type="InterPro" id="IPR035906">
    <property type="entry name" value="MetI-like_sf"/>
</dbReference>
<comment type="subcellular location">
    <subcellularLocation>
        <location evidence="1 7">Cell membrane</location>
        <topology evidence="1 7">Multi-pass membrane protein</topology>
    </subcellularLocation>
</comment>
<evidence type="ECO:0000256" key="1">
    <source>
        <dbReference type="ARBA" id="ARBA00004651"/>
    </source>
</evidence>
<dbReference type="GO" id="GO:0005886">
    <property type="term" value="C:plasma membrane"/>
    <property type="evidence" value="ECO:0007669"/>
    <property type="project" value="UniProtKB-SubCell"/>
</dbReference>
<dbReference type="Gene3D" id="1.10.3720.10">
    <property type="entry name" value="MetI-like"/>
    <property type="match status" value="1"/>
</dbReference>
<dbReference type="PROSITE" id="PS50928">
    <property type="entry name" value="ABC_TM1"/>
    <property type="match status" value="1"/>
</dbReference>
<dbReference type="AlphaFoldDB" id="A0A3P3EIZ5"/>
<evidence type="ECO:0000313" key="9">
    <source>
        <dbReference type="EMBL" id="RRH86297.1"/>
    </source>
</evidence>
<evidence type="ECO:0000256" key="3">
    <source>
        <dbReference type="ARBA" id="ARBA00022475"/>
    </source>
</evidence>
<dbReference type="PANTHER" id="PTHR43005:SF1">
    <property type="entry name" value="SPERMIDINE_PUTRESCINE TRANSPORT SYSTEM PERMEASE PROTEIN"/>
    <property type="match status" value="1"/>
</dbReference>
<dbReference type="CDD" id="cd06261">
    <property type="entry name" value="TM_PBP2"/>
    <property type="match status" value="1"/>
</dbReference>
<dbReference type="Pfam" id="PF00528">
    <property type="entry name" value="BPD_transp_1"/>
    <property type="match status" value="1"/>
</dbReference>
<feature type="transmembrane region" description="Helical" evidence="7">
    <location>
        <begin position="104"/>
        <end position="124"/>
    </location>
</feature>
<evidence type="ECO:0000256" key="4">
    <source>
        <dbReference type="ARBA" id="ARBA00022692"/>
    </source>
</evidence>
<dbReference type="SUPFAM" id="SSF161098">
    <property type="entry name" value="MetI-like"/>
    <property type="match status" value="1"/>
</dbReference>
<feature type="domain" description="ABC transmembrane type-1" evidence="8">
    <location>
        <begin position="67"/>
        <end position="281"/>
    </location>
</feature>
<feature type="transmembrane region" description="Helical" evidence="7">
    <location>
        <begin position="7"/>
        <end position="26"/>
    </location>
</feature>
<dbReference type="Proteomes" id="UP000273786">
    <property type="component" value="Unassembled WGS sequence"/>
</dbReference>
<feature type="transmembrane region" description="Helical" evidence="7">
    <location>
        <begin position="263"/>
        <end position="285"/>
    </location>
</feature>
<comment type="caution">
    <text evidence="9">The sequence shown here is derived from an EMBL/GenBank/DDBJ whole genome shotgun (WGS) entry which is preliminary data.</text>
</comment>
<dbReference type="OrthoDB" id="9805778at2"/>
<dbReference type="InterPro" id="IPR000515">
    <property type="entry name" value="MetI-like"/>
</dbReference>
<keyword evidence="4 7" id="KW-0812">Transmembrane</keyword>
<keyword evidence="5 7" id="KW-1133">Transmembrane helix</keyword>
<evidence type="ECO:0000259" key="8">
    <source>
        <dbReference type="PROSITE" id="PS50928"/>
    </source>
</evidence>
<evidence type="ECO:0000256" key="2">
    <source>
        <dbReference type="ARBA" id="ARBA00022448"/>
    </source>
</evidence>
<keyword evidence="3" id="KW-1003">Cell membrane</keyword>
<accession>A0A3P3EIZ5</accession>